<sequence>LQLAQRESSPRPAGGGQQAVAASAAFPLAKPTYSSPCTTTKARTEEDLSFKQRRDAGGGGQRGQGPWWDGSRPDHGGPSKCYVPSNFLARQARDYRLRALVLWPVNAHGRADSTGCAPRIELASFLVRNCENRSSRRHHAYSLSVPGTTRCTTGFAAHESGLLFISRHCRVQRPVHPPSRSLRSVQCPREPIGLSYDTRGHVGDSKASLQLRNLVGQGQFGEVWEGVWNSTTRVAVKTLKPGTMDAKDFLREAQTMKRLRHPNLIQLYAVCTQDEPIYIVTELMKHGICCWMYLQGPRPAGAWAVKDLLFMDRRWPPGWASYSGGPGTKLLLHQTWLPATFYSRRTIGWRRSASFGLARLLKIGQKSTSQARLGSGPDQVETAPEAPFQPVAPSNPDVWSYGILLMELLTYGRSVETATRMPRPSGCPDLSYASCCASAGLGREQRPSFEEIQTPGSRICSNADDDECVGGGGGACAEAAVEEKQKKQIGAPGEQLRTSAWCEVARGSNAATCRAPDANTQMVLRDSNELLIDGRSAGGFIGRAFG</sequence>
<evidence type="ECO:0000256" key="1">
    <source>
        <dbReference type="ARBA" id="ARBA00011903"/>
    </source>
</evidence>
<keyword evidence="12" id="KW-1185">Reference proteome</keyword>
<feature type="region of interest" description="Disordered" evidence="10">
    <location>
        <begin position="369"/>
        <end position="391"/>
    </location>
</feature>
<dbReference type="AlphaFoldDB" id="A0A1I8JR08"/>
<feature type="domain" description="Protein kinase" evidence="11">
    <location>
        <begin position="209"/>
        <end position="546"/>
    </location>
</feature>
<comment type="catalytic activity">
    <reaction evidence="8">
        <text>L-tyrosyl-[protein] + ATP = O-phospho-L-tyrosyl-[protein] + ADP + H(+)</text>
        <dbReference type="Rhea" id="RHEA:10596"/>
        <dbReference type="Rhea" id="RHEA-COMP:10136"/>
        <dbReference type="Rhea" id="RHEA-COMP:20101"/>
        <dbReference type="ChEBI" id="CHEBI:15378"/>
        <dbReference type="ChEBI" id="CHEBI:30616"/>
        <dbReference type="ChEBI" id="CHEBI:46858"/>
        <dbReference type="ChEBI" id="CHEBI:61978"/>
        <dbReference type="ChEBI" id="CHEBI:456216"/>
        <dbReference type="EC" id="2.7.10.2"/>
    </reaction>
</comment>
<dbReference type="PROSITE" id="PS50011">
    <property type="entry name" value="PROTEIN_KINASE_DOM"/>
    <property type="match status" value="1"/>
</dbReference>
<evidence type="ECO:0000256" key="10">
    <source>
        <dbReference type="SAM" id="MobiDB-lite"/>
    </source>
</evidence>
<dbReference type="Pfam" id="PF07714">
    <property type="entry name" value="PK_Tyr_Ser-Thr"/>
    <property type="match status" value="2"/>
</dbReference>
<dbReference type="InterPro" id="IPR001245">
    <property type="entry name" value="Ser-Thr/Tyr_kinase_cat_dom"/>
</dbReference>
<evidence type="ECO:0000256" key="3">
    <source>
        <dbReference type="ARBA" id="ARBA00022741"/>
    </source>
</evidence>
<evidence type="ECO:0000256" key="9">
    <source>
        <dbReference type="PROSITE-ProRule" id="PRU10141"/>
    </source>
</evidence>
<keyword evidence="6" id="KW-0727">SH2 domain</keyword>
<dbReference type="InterPro" id="IPR000719">
    <property type="entry name" value="Prot_kinase_dom"/>
</dbReference>
<evidence type="ECO:0000256" key="7">
    <source>
        <dbReference type="ARBA" id="ARBA00023137"/>
    </source>
</evidence>
<evidence type="ECO:0000256" key="5">
    <source>
        <dbReference type="ARBA" id="ARBA00022840"/>
    </source>
</evidence>
<feature type="binding site" evidence="9">
    <location>
        <position position="237"/>
    </location>
    <ligand>
        <name>ATP</name>
        <dbReference type="ChEBI" id="CHEBI:30616"/>
    </ligand>
</feature>
<dbReference type="Gene3D" id="1.10.510.10">
    <property type="entry name" value="Transferase(Phosphotransferase) domain 1"/>
    <property type="match status" value="1"/>
</dbReference>
<evidence type="ECO:0000256" key="2">
    <source>
        <dbReference type="ARBA" id="ARBA00022679"/>
    </source>
</evidence>
<reference evidence="13" key="1">
    <citation type="submission" date="2016-11" db="UniProtKB">
        <authorList>
            <consortium name="WormBaseParasite"/>
        </authorList>
    </citation>
    <scope>IDENTIFICATION</scope>
</reference>
<evidence type="ECO:0000256" key="8">
    <source>
        <dbReference type="ARBA" id="ARBA00051245"/>
    </source>
</evidence>
<evidence type="ECO:0000313" key="13">
    <source>
        <dbReference type="WBParaSite" id="snap_masked-unitig_36190-processed-gene-0.0-mRNA-1"/>
    </source>
</evidence>
<dbReference type="WBParaSite" id="snap_masked-unitig_36190-processed-gene-0.0-mRNA-1">
    <property type="protein sequence ID" value="snap_masked-unitig_36190-processed-gene-0.0-mRNA-1"/>
    <property type="gene ID" value="snap_masked-unitig_36190-processed-gene-0.0"/>
</dbReference>
<dbReference type="GO" id="GO:0005524">
    <property type="term" value="F:ATP binding"/>
    <property type="evidence" value="ECO:0007669"/>
    <property type="project" value="UniProtKB-UniRule"/>
</dbReference>
<evidence type="ECO:0000256" key="6">
    <source>
        <dbReference type="ARBA" id="ARBA00022999"/>
    </source>
</evidence>
<dbReference type="Proteomes" id="UP000095280">
    <property type="component" value="Unplaced"/>
</dbReference>
<keyword evidence="7" id="KW-0829">Tyrosine-protein kinase</keyword>
<dbReference type="EC" id="2.7.10.2" evidence="1"/>
<organism evidence="12 13">
    <name type="scientific">Macrostomum lignano</name>
    <dbReference type="NCBI Taxonomy" id="282301"/>
    <lineage>
        <taxon>Eukaryota</taxon>
        <taxon>Metazoa</taxon>
        <taxon>Spiralia</taxon>
        <taxon>Lophotrochozoa</taxon>
        <taxon>Platyhelminthes</taxon>
        <taxon>Rhabditophora</taxon>
        <taxon>Macrostomorpha</taxon>
        <taxon>Macrostomida</taxon>
        <taxon>Macrostomidae</taxon>
        <taxon>Macrostomum</taxon>
    </lineage>
</organism>
<dbReference type="InterPro" id="IPR017441">
    <property type="entry name" value="Protein_kinase_ATP_BS"/>
</dbReference>
<dbReference type="Gene3D" id="3.30.200.20">
    <property type="entry name" value="Phosphorylase Kinase, domain 1"/>
    <property type="match status" value="1"/>
</dbReference>
<name>A0A1I8JR08_9PLAT</name>
<dbReference type="SUPFAM" id="SSF56112">
    <property type="entry name" value="Protein kinase-like (PK-like)"/>
    <property type="match status" value="2"/>
</dbReference>
<feature type="compositionally biased region" description="Basic and acidic residues" evidence="10">
    <location>
        <begin position="42"/>
        <end position="56"/>
    </location>
</feature>
<evidence type="ECO:0000313" key="12">
    <source>
        <dbReference type="Proteomes" id="UP000095280"/>
    </source>
</evidence>
<proteinExistence type="predicted"/>
<dbReference type="InterPro" id="IPR050198">
    <property type="entry name" value="Non-receptor_tyrosine_kinases"/>
</dbReference>
<keyword evidence="3 9" id="KW-0547">Nucleotide-binding</keyword>
<keyword evidence="4" id="KW-0418">Kinase</keyword>
<dbReference type="GO" id="GO:0004715">
    <property type="term" value="F:non-membrane spanning protein tyrosine kinase activity"/>
    <property type="evidence" value="ECO:0007669"/>
    <property type="project" value="UniProtKB-EC"/>
</dbReference>
<dbReference type="InterPro" id="IPR011009">
    <property type="entry name" value="Kinase-like_dom_sf"/>
</dbReference>
<feature type="region of interest" description="Disordered" evidence="10">
    <location>
        <begin position="1"/>
        <end position="75"/>
    </location>
</feature>
<accession>A0A1I8JR08</accession>
<evidence type="ECO:0000259" key="11">
    <source>
        <dbReference type="PROSITE" id="PS50011"/>
    </source>
</evidence>
<evidence type="ECO:0000256" key="4">
    <source>
        <dbReference type="ARBA" id="ARBA00022777"/>
    </source>
</evidence>
<dbReference type="PANTHER" id="PTHR24418">
    <property type="entry name" value="TYROSINE-PROTEIN KINASE"/>
    <property type="match status" value="1"/>
</dbReference>
<dbReference type="PROSITE" id="PS00107">
    <property type="entry name" value="PROTEIN_KINASE_ATP"/>
    <property type="match status" value="1"/>
</dbReference>
<protein>
    <recommendedName>
        <fullName evidence="1">non-specific protein-tyrosine kinase</fullName>
        <ecNumber evidence="1">2.7.10.2</ecNumber>
    </recommendedName>
</protein>
<dbReference type="FunFam" id="3.30.200.20:FF:000053">
    <property type="entry name" value="Tyrosine-protein kinase"/>
    <property type="match status" value="1"/>
</dbReference>
<keyword evidence="2" id="KW-0808">Transferase</keyword>
<keyword evidence="5 9" id="KW-0067">ATP-binding</keyword>
<feature type="compositionally biased region" description="Polar residues" evidence="10">
    <location>
        <begin position="32"/>
        <end position="41"/>
    </location>
</feature>